<evidence type="ECO:0000256" key="1">
    <source>
        <dbReference type="SAM" id="MobiDB-lite"/>
    </source>
</evidence>
<reference evidence="3" key="1">
    <citation type="submission" date="2021-04" db="EMBL/GenBank/DDBJ databases">
        <authorList>
            <person name="Chebbi M.A.C M."/>
        </authorList>
    </citation>
    <scope>NUCLEOTIDE SEQUENCE</scope>
</reference>
<evidence type="ECO:0000313" key="4">
    <source>
        <dbReference type="Proteomes" id="UP000786811"/>
    </source>
</evidence>
<sequence>MYFPKSIIIIAFLGIVLGEKNDDVDISSAFVEVANSFFSDESPGPNRFMNENNNQGLAGFGQILTGLGNLMAGSSGNQNSKNQGGFDLSMLGPVLQMVASSAGNSNNNQQARKTGSDSEEGNGFDFEGMLNMASMFIGSRENGNAEGIMGLLPMILENLNTGESSNDHQKKHDHSAHSWYMPPILENAHILWDHFRNSELGQTLWKNSGLAHIVGSMSDSEGHIMYERILESFENPSARRRWIRSLTNFVAEWFSHISDPDIQSRYLTTAQFVVNSFLKSQGFPKSAVFDPARPSESLTRMINAGAKRYLNMNIDSAKYIRPAVAYVQDLIKLASEKGFIMSRVNAHELSNRLSDTINNDIVAPILKTYRAYKWALKSPKCATHILCVINQKPSDDNNKSVLRETIIKLSSFPAAWAISTKTNVSFWTLYGAIRENDQCFEKYPADCNDFHEEEIRVTTEAIHSEL</sequence>
<dbReference type="OrthoDB" id="6339459at2759"/>
<organism evidence="3 4">
    <name type="scientific">Cotesia congregata</name>
    <name type="common">Parasitoid wasp</name>
    <name type="synonym">Apanteles congregatus</name>
    <dbReference type="NCBI Taxonomy" id="51543"/>
    <lineage>
        <taxon>Eukaryota</taxon>
        <taxon>Metazoa</taxon>
        <taxon>Ecdysozoa</taxon>
        <taxon>Arthropoda</taxon>
        <taxon>Hexapoda</taxon>
        <taxon>Insecta</taxon>
        <taxon>Pterygota</taxon>
        <taxon>Neoptera</taxon>
        <taxon>Endopterygota</taxon>
        <taxon>Hymenoptera</taxon>
        <taxon>Apocrita</taxon>
        <taxon>Ichneumonoidea</taxon>
        <taxon>Braconidae</taxon>
        <taxon>Microgastrinae</taxon>
        <taxon>Cotesia</taxon>
    </lineage>
</organism>
<accession>A0A8J2H6P9</accession>
<dbReference type="EMBL" id="CAJNRD030001117">
    <property type="protein sequence ID" value="CAG5079324.1"/>
    <property type="molecule type" value="Genomic_DNA"/>
</dbReference>
<evidence type="ECO:0000313" key="3">
    <source>
        <dbReference type="EMBL" id="CAG5079324.1"/>
    </source>
</evidence>
<dbReference type="Proteomes" id="UP000786811">
    <property type="component" value="Unassembled WGS sequence"/>
</dbReference>
<feature type="chain" id="PRO_5035266484" evidence="2">
    <location>
        <begin position="19"/>
        <end position="466"/>
    </location>
</feature>
<feature type="compositionally biased region" description="Low complexity" evidence="1">
    <location>
        <begin position="101"/>
        <end position="111"/>
    </location>
</feature>
<keyword evidence="2" id="KW-0732">Signal</keyword>
<name>A0A8J2H6P9_COTCN</name>
<comment type="caution">
    <text evidence="3">The sequence shown here is derived from an EMBL/GenBank/DDBJ whole genome shotgun (WGS) entry which is preliminary data.</text>
</comment>
<proteinExistence type="predicted"/>
<evidence type="ECO:0000256" key="2">
    <source>
        <dbReference type="SAM" id="SignalP"/>
    </source>
</evidence>
<feature type="region of interest" description="Disordered" evidence="1">
    <location>
        <begin position="101"/>
        <end position="124"/>
    </location>
</feature>
<gene>
    <name evidence="3" type="ORF">HICCMSTLAB_LOCUS2983</name>
</gene>
<protein>
    <submittedName>
        <fullName evidence="3">Uncharacterized protein</fullName>
    </submittedName>
</protein>
<dbReference type="AlphaFoldDB" id="A0A8J2H6P9"/>
<feature type="signal peptide" evidence="2">
    <location>
        <begin position="1"/>
        <end position="18"/>
    </location>
</feature>
<keyword evidence="4" id="KW-1185">Reference proteome</keyword>